<dbReference type="InterPro" id="IPR020094">
    <property type="entry name" value="TruA/RsuA/RluB/E/F_N"/>
</dbReference>
<evidence type="ECO:0000256" key="4">
    <source>
        <dbReference type="SAM" id="MobiDB-lite"/>
    </source>
</evidence>
<evidence type="ECO:0000313" key="6">
    <source>
        <dbReference type="EMBL" id="KAL2274430.1"/>
    </source>
</evidence>
<feature type="region of interest" description="Disordered" evidence="4">
    <location>
        <begin position="473"/>
        <end position="493"/>
    </location>
</feature>
<feature type="region of interest" description="Disordered" evidence="4">
    <location>
        <begin position="383"/>
        <end position="429"/>
    </location>
</feature>
<feature type="domain" description="Pseudouridine synthase I TruA alpha/beta" evidence="5">
    <location>
        <begin position="527"/>
        <end position="633"/>
    </location>
</feature>
<keyword evidence="3" id="KW-0413">Isomerase</keyword>
<dbReference type="Proteomes" id="UP001600888">
    <property type="component" value="Unassembled WGS sequence"/>
</dbReference>
<dbReference type="InterPro" id="IPR020103">
    <property type="entry name" value="PsdUridine_synth_cat_dom_sf"/>
</dbReference>
<reference evidence="6 7" key="1">
    <citation type="submission" date="2024-03" db="EMBL/GenBank/DDBJ databases">
        <title>A high-quality draft genome sequence of Diaporthe vaccinii, a causative agent of upright dieback and viscid rot disease in cranberry plants.</title>
        <authorList>
            <person name="Sarrasin M."/>
            <person name="Lang B.F."/>
            <person name="Burger G."/>
        </authorList>
    </citation>
    <scope>NUCLEOTIDE SEQUENCE [LARGE SCALE GENOMIC DNA]</scope>
    <source>
        <strain evidence="6 7">IS7</strain>
    </source>
</reference>
<feature type="region of interest" description="Disordered" evidence="4">
    <location>
        <begin position="129"/>
        <end position="175"/>
    </location>
</feature>
<comment type="caution">
    <text evidence="6">The sequence shown here is derived from an EMBL/GenBank/DDBJ whole genome shotgun (WGS) entry which is preliminary data.</text>
</comment>
<dbReference type="SUPFAM" id="SSF55120">
    <property type="entry name" value="Pseudouridine synthase"/>
    <property type="match status" value="1"/>
</dbReference>
<dbReference type="EMBL" id="JBAWTH010000156">
    <property type="protein sequence ID" value="KAL2274430.1"/>
    <property type="molecule type" value="Genomic_DNA"/>
</dbReference>
<dbReference type="Gene3D" id="3.30.70.580">
    <property type="entry name" value="Pseudouridine synthase I, catalytic domain, N-terminal subdomain"/>
    <property type="match status" value="1"/>
</dbReference>
<protein>
    <recommendedName>
        <fullName evidence="5">Pseudouridine synthase I TruA alpha/beta domain-containing protein</fullName>
    </recommendedName>
</protein>
<dbReference type="InterPro" id="IPR020097">
    <property type="entry name" value="PsdUridine_synth_TruA_a/b_dom"/>
</dbReference>
<dbReference type="PANTHER" id="PTHR11142:SF4">
    <property type="entry name" value="PSEUDOURIDYLATE SYNTHASE 1 HOMOLOG"/>
    <property type="match status" value="1"/>
</dbReference>
<evidence type="ECO:0000259" key="5">
    <source>
        <dbReference type="Pfam" id="PF01416"/>
    </source>
</evidence>
<evidence type="ECO:0000256" key="2">
    <source>
        <dbReference type="ARBA" id="ARBA00022694"/>
    </source>
</evidence>
<proteinExistence type="inferred from homology"/>
<dbReference type="InterPro" id="IPR020095">
    <property type="entry name" value="PsdUridine_synth_TruA_C"/>
</dbReference>
<dbReference type="PANTHER" id="PTHR11142">
    <property type="entry name" value="PSEUDOURIDYLATE SYNTHASE"/>
    <property type="match status" value="1"/>
</dbReference>
<comment type="similarity">
    <text evidence="1">Belongs to the tRNA pseudouridine synthase TruA family.</text>
</comment>
<dbReference type="NCBIfam" id="TIGR00071">
    <property type="entry name" value="hisT_truA"/>
    <property type="match status" value="1"/>
</dbReference>
<feature type="compositionally biased region" description="Basic and acidic residues" evidence="4">
    <location>
        <begin position="709"/>
        <end position="726"/>
    </location>
</feature>
<evidence type="ECO:0000256" key="3">
    <source>
        <dbReference type="ARBA" id="ARBA00023235"/>
    </source>
</evidence>
<feature type="region of interest" description="Disordered" evidence="4">
    <location>
        <begin position="709"/>
        <end position="741"/>
    </location>
</feature>
<organism evidence="6 7">
    <name type="scientific">Diaporthe vaccinii</name>
    <dbReference type="NCBI Taxonomy" id="105482"/>
    <lineage>
        <taxon>Eukaryota</taxon>
        <taxon>Fungi</taxon>
        <taxon>Dikarya</taxon>
        <taxon>Ascomycota</taxon>
        <taxon>Pezizomycotina</taxon>
        <taxon>Sordariomycetes</taxon>
        <taxon>Sordariomycetidae</taxon>
        <taxon>Diaporthales</taxon>
        <taxon>Diaporthaceae</taxon>
        <taxon>Diaporthe</taxon>
        <taxon>Diaporthe eres species complex</taxon>
    </lineage>
</organism>
<evidence type="ECO:0000256" key="1">
    <source>
        <dbReference type="ARBA" id="ARBA00009375"/>
    </source>
</evidence>
<dbReference type="InterPro" id="IPR001406">
    <property type="entry name" value="PsdUridine_synth_TruA"/>
</dbReference>
<feature type="compositionally biased region" description="Acidic residues" evidence="4">
    <location>
        <begin position="727"/>
        <end position="741"/>
    </location>
</feature>
<feature type="compositionally biased region" description="Basic and acidic residues" evidence="4">
    <location>
        <begin position="397"/>
        <end position="407"/>
    </location>
</feature>
<accession>A0ABR4DVN3</accession>
<dbReference type="Pfam" id="PF01416">
    <property type="entry name" value="PseudoU_synth_1"/>
    <property type="match status" value="1"/>
</dbReference>
<name>A0ABR4DVN3_9PEZI</name>
<sequence length="741" mass="82824">MRHRAVATQPTWQNLKSRATPPRRLPIPLVLQQPTLHQHPLVRPPQMRQPTATGPTSLTARRIATTGAARGGGIRDVAVEGGEVDEEAVVVPAIAIATAQGQSASSPPPSLLSFPPLASRRLCDLPIEDSLATDPNLRGEHVPRSNRRPANEAKPQRRFDPALTTGDDGEPKQTNMSIPFSAEEIAAEDRRPKRKVAVLIGYAGTGYKGMQMNHHEKTIEGDLFAAFVAAGAIAKRNADDPKKSSFIRCARTDKGVHAAGNVISLKLTIEDPDIVSKINEKLPEQIRIWGIQRTNNAFNCYQACDSRWYEYLLPSYSLLPPHPQSYLGKKIISAASEKGVSEERFKPWGDIKDFWDDVEKNHIQPILAKLDDKTREEVIRSMHLLTDEAQPEDEDKEQSSTKRKAEEEAGPDVPFKKAKPEQDNVEGSAQHLDVETTAAAPGEAEVVEGQAEETEQEDDPAAKADLMDVDEKPTDAPAEAADGTPAEKPKYQPTPAELALREIKTAYVAAKRRYRVTPARIQQLQAALDQYRGTNNFHNYTIKKPFKDPSAKRHIRSFEVNPNPIQIGDTEWLSLKVHGQSFMMHQIRKMVAMAVLCVRCAVPVSIIKESYGPTRISVPKAPGLGLLLERPVFESYSRKAEGSYDREPLNFTKFEKEINEFKQKQIYNRIYDTEEKENSFHIFFHQLDNFETDSFLWVTAHGFEAAFEPKERRDPKLAKAMPKELQEEGEEGDEDPENGEG</sequence>
<keyword evidence="7" id="KW-1185">Reference proteome</keyword>
<feature type="region of interest" description="Disordered" evidence="4">
    <location>
        <begin position="1"/>
        <end position="21"/>
    </location>
</feature>
<evidence type="ECO:0000313" key="7">
    <source>
        <dbReference type="Proteomes" id="UP001600888"/>
    </source>
</evidence>
<dbReference type="CDD" id="cd02568">
    <property type="entry name" value="PseudoU_synth_PUS1_PUS2"/>
    <property type="match status" value="1"/>
</dbReference>
<keyword evidence="2" id="KW-0819">tRNA processing</keyword>
<feature type="compositionally biased region" description="Polar residues" evidence="4">
    <location>
        <begin position="8"/>
        <end position="17"/>
    </location>
</feature>
<dbReference type="Gene3D" id="3.30.70.660">
    <property type="entry name" value="Pseudouridine synthase I, catalytic domain, C-terminal subdomain"/>
    <property type="match status" value="1"/>
</dbReference>
<feature type="compositionally biased region" description="Basic and acidic residues" evidence="4">
    <location>
        <begin position="137"/>
        <end position="160"/>
    </location>
</feature>
<gene>
    <name evidence="6" type="ORF">FJTKL_03192</name>
</gene>
<dbReference type="InterPro" id="IPR041708">
    <property type="entry name" value="PUS1/PUS2-like"/>
</dbReference>